<feature type="domain" description="DUF7042" evidence="2">
    <location>
        <begin position="69"/>
        <end position="187"/>
    </location>
</feature>
<protein>
    <submittedName>
        <fullName evidence="5">Uncharacterized protein LOC108670080</fullName>
    </submittedName>
</protein>
<dbReference type="OrthoDB" id="9982946at2759"/>
<dbReference type="KEGG" id="hazt:108670080"/>
<reference evidence="5" key="1">
    <citation type="submission" date="2025-08" db="UniProtKB">
        <authorList>
            <consortium name="RefSeq"/>
        </authorList>
    </citation>
    <scope>IDENTIFICATION</scope>
    <source>
        <tissue evidence="5">Whole organism</tissue>
    </source>
</reference>
<dbReference type="Pfam" id="PF23069">
    <property type="entry name" value="DUF7042"/>
    <property type="match status" value="2"/>
</dbReference>
<gene>
    <name evidence="5" type="primary">LOC108670080</name>
</gene>
<name>A0A8B7NI36_HYAAZ</name>
<dbReference type="AlphaFoldDB" id="A0A8B7NI36"/>
<dbReference type="Pfam" id="PF23070">
    <property type="entry name" value="DUF7043"/>
    <property type="match status" value="1"/>
</dbReference>
<evidence type="ECO:0000256" key="1">
    <source>
        <dbReference type="SAM" id="MobiDB-lite"/>
    </source>
</evidence>
<accession>A0A8B7NI36</accession>
<dbReference type="OMA" id="GTWFTQG"/>
<feature type="region of interest" description="Disordered" evidence="1">
    <location>
        <begin position="1"/>
        <end position="25"/>
    </location>
</feature>
<feature type="compositionally biased region" description="Polar residues" evidence="1">
    <location>
        <begin position="8"/>
        <end position="17"/>
    </location>
</feature>
<dbReference type="PANTHER" id="PTHR22255:SF1">
    <property type="entry name" value="LD32918P"/>
    <property type="match status" value="1"/>
</dbReference>
<sequence length="525" mass="59808">MNLEQKRQAPTSKTKSSAPAPRSGDSKWTIYLSWLSTEGGDSEWRPRSFYRGPQQKVETASGDPGEFGVNRFSFTGECNHPEAVIRSCQEPGNQFLIANQKFTIAYKKCPGIKESVEGVTEFSCLGDWLDGKNHYFAVANNKESRKEEKYRCFIRNRDDDLYMGASITPECSVLDTPENSPARFRMTPVKHDNVQPSCLLPQNFTGHWINTAHTEADIIINQTHITEISYPDIGRYRKTVYVCKERRDNRFMMARLNIDGCQTDFVCFDFIPRHHNVIRFRKGLEMIIEQFSTVCSYIQFKSGRDWSYDLLLAKDPVPVQCPVAGMFNFSQSGDELLTTRLLGGPTSEPWDGIYCKQNISVFSVCDLEQKEIWIDAVKCITVNAYGQEVDIYTLPDYKLKCIGYWKENLKSYLITFDERDPVSRYRCWVYQRADLNRILLSQSVGPSCNLQQTVHARSIREGAAVSLSLVEYEREHDRCPMRFDDGADPWKADKTQVIVFNVQAGAGSVGYSAVLLLLSAAAILL</sequence>
<dbReference type="InterPro" id="IPR055471">
    <property type="entry name" value="DUF7043"/>
</dbReference>
<evidence type="ECO:0000313" key="5">
    <source>
        <dbReference type="RefSeq" id="XP_018013021.2"/>
    </source>
</evidence>
<dbReference type="GeneID" id="108670080"/>
<feature type="domain" description="DUF7042" evidence="2">
    <location>
        <begin position="318"/>
        <end position="456"/>
    </location>
</feature>
<dbReference type="InterPro" id="IPR055470">
    <property type="entry name" value="DUF7042"/>
</dbReference>
<dbReference type="PANTHER" id="PTHR22255">
    <property type="entry name" value="LP06548P"/>
    <property type="match status" value="1"/>
</dbReference>
<proteinExistence type="predicted"/>
<evidence type="ECO:0000313" key="4">
    <source>
        <dbReference type="Proteomes" id="UP000694843"/>
    </source>
</evidence>
<evidence type="ECO:0000259" key="2">
    <source>
        <dbReference type="Pfam" id="PF23069"/>
    </source>
</evidence>
<keyword evidence="4" id="KW-1185">Reference proteome</keyword>
<dbReference type="RefSeq" id="XP_018013021.2">
    <property type="nucleotide sequence ID" value="XM_018157532.2"/>
</dbReference>
<dbReference type="GO" id="GO:0042060">
    <property type="term" value="P:wound healing"/>
    <property type="evidence" value="ECO:0007669"/>
    <property type="project" value="TreeGrafter"/>
</dbReference>
<feature type="domain" description="DUF7043" evidence="3">
    <location>
        <begin position="195"/>
        <end position="307"/>
    </location>
</feature>
<dbReference type="Proteomes" id="UP000694843">
    <property type="component" value="Unplaced"/>
</dbReference>
<organism evidence="4 5">
    <name type="scientific">Hyalella azteca</name>
    <name type="common">Amphipod</name>
    <dbReference type="NCBI Taxonomy" id="294128"/>
    <lineage>
        <taxon>Eukaryota</taxon>
        <taxon>Metazoa</taxon>
        <taxon>Ecdysozoa</taxon>
        <taxon>Arthropoda</taxon>
        <taxon>Crustacea</taxon>
        <taxon>Multicrustacea</taxon>
        <taxon>Malacostraca</taxon>
        <taxon>Eumalacostraca</taxon>
        <taxon>Peracarida</taxon>
        <taxon>Amphipoda</taxon>
        <taxon>Senticaudata</taxon>
        <taxon>Talitrida</taxon>
        <taxon>Talitroidea</taxon>
        <taxon>Hyalellidae</taxon>
        <taxon>Hyalella</taxon>
    </lineage>
</organism>
<evidence type="ECO:0000259" key="3">
    <source>
        <dbReference type="Pfam" id="PF23070"/>
    </source>
</evidence>